<dbReference type="Proteomes" id="UP001595843">
    <property type="component" value="Unassembled WGS sequence"/>
</dbReference>
<feature type="compositionally biased region" description="Basic and acidic residues" evidence="1">
    <location>
        <begin position="226"/>
        <end position="248"/>
    </location>
</feature>
<protein>
    <submittedName>
        <fullName evidence="3">Uncharacterized protein</fullName>
    </submittedName>
</protein>
<evidence type="ECO:0000256" key="2">
    <source>
        <dbReference type="SAM" id="Phobius"/>
    </source>
</evidence>
<keyword evidence="2" id="KW-0812">Transmembrane</keyword>
<organism evidence="3 4">
    <name type="scientific">Salinithrix halophila</name>
    <dbReference type="NCBI Taxonomy" id="1485204"/>
    <lineage>
        <taxon>Bacteria</taxon>
        <taxon>Bacillati</taxon>
        <taxon>Bacillota</taxon>
        <taxon>Bacilli</taxon>
        <taxon>Bacillales</taxon>
        <taxon>Thermoactinomycetaceae</taxon>
        <taxon>Salinithrix</taxon>
    </lineage>
</organism>
<dbReference type="EMBL" id="JBHSAP010000007">
    <property type="protein sequence ID" value="MFC4075726.1"/>
    <property type="molecule type" value="Genomic_DNA"/>
</dbReference>
<keyword evidence="2" id="KW-0472">Membrane</keyword>
<keyword evidence="4" id="KW-1185">Reference proteome</keyword>
<name>A0ABV8JA11_9BACL</name>
<proteinExistence type="predicted"/>
<evidence type="ECO:0000313" key="3">
    <source>
        <dbReference type="EMBL" id="MFC4075726.1"/>
    </source>
</evidence>
<dbReference type="SUPFAM" id="SSF56112">
    <property type="entry name" value="Protein kinase-like (PK-like)"/>
    <property type="match status" value="1"/>
</dbReference>
<dbReference type="RefSeq" id="WP_380701923.1">
    <property type="nucleotide sequence ID" value="NZ_JBHSAP010000007.1"/>
</dbReference>
<accession>A0ABV8JA11</accession>
<feature type="transmembrane region" description="Helical" evidence="2">
    <location>
        <begin position="196"/>
        <end position="213"/>
    </location>
</feature>
<evidence type="ECO:0000256" key="1">
    <source>
        <dbReference type="SAM" id="MobiDB-lite"/>
    </source>
</evidence>
<dbReference type="InterPro" id="IPR011009">
    <property type="entry name" value="Kinase-like_dom_sf"/>
</dbReference>
<gene>
    <name evidence="3" type="ORF">ACFOUO_02765</name>
</gene>
<comment type="caution">
    <text evidence="3">The sequence shown here is derived from an EMBL/GenBank/DDBJ whole genome shotgun (WGS) entry which is preliminary data.</text>
</comment>
<sequence>MQEWKLKRPLPPGAGEVLKRLQHEQLPPVLDVFEERDYVVVVHPPLSGEPLSLLVRPGEGMALGHALTVYRSLLRAAVQFSHLPLPLTVTLDPQNIVLEGTRPYFLFFGFRHFILYPPDEQWRFLLYYLLTGKRMDREGMDHSGALSSVPGPVKDLLFQALDSAATMEQVLESTEWLLQSGCLHEGRKKEGLFKKWRYGLAATIVVFLGFWWGCVVSGGQGEFDRAKSIQEKQPQKKESPPLARERGFFAESDPEW</sequence>
<reference evidence="4" key="1">
    <citation type="journal article" date="2019" name="Int. J. Syst. Evol. Microbiol.">
        <title>The Global Catalogue of Microorganisms (GCM) 10K type strain sequencing project: providing services to taxonomists for standard genome sequencing and annotation.</title>
        <authorList>
            <consortium name="The Broad Institute Genomics Platform"/>
            <consortium name="The Broad Institute Genome Sequencing Center for Infectious Disease"/>
            <person name="Wu L."/>
            <person name="Ma J."/>
        </authorList>
    </citation>
    <scope>NUCLEOTIDE SEQUENCE [LARGE SCALE GENOMIC DNA]</scope>
    <source>
        <strain evidence="4">IBRC-M 10813</strain>
    </source>
</reference>
<keyword evidence="2" id="KW-1133">Transmembrane helix</keyword>
<feature type="region of interest" description="Disordered" evidence="1">
    <location>
        <begin position="226"/>
        <end position="256"/>
    </location>
</feature>
<evidence type="ECO:0000313" key="4">
    <source>
        <dbReference type="Proteomes" id="UP001595843"/>
    </source>
</evidence>